<dbReference type="PANTHER" id="PTHR43046:SF12">
    <property type="entry name" value="GDP-MANNOSE MANNOSYL HYDROLASE"/>
    <property type="match status" value="1"/>
</dbReference>
<evidence type="ECO:0000313" key="7">
    <source>
        <dbReference type="Proteomes" id="UP000034054"/>
    </source>
</evidence>
<dbReference type="PRINTS" id="PR00502">
    <property type="entry name" value="NUDIXFAMILY"/>
</dbReference>
<dbReference type="AlphaFoldDB" id="A0A0G2AJE2"/>
<dbReference type="Proteomes" id="UP000034054">
    <property type="component" value="Unassembled WGS sequence"/>
</dbReference>
<comment type="caution">
    <text evidence="6">The sequence shown here is derived from an EMBL/GenBank/DDBJ whole genome shotgun (WGS) entry which is preliminary data.</text>
</comment>
<dbReference type="Pfam" id="PF00293">
    <property type="entry name" value="NUDIX"/>
    <property type="match status" value="1"/>
</dbReference>
<evidence type="ECO:0000256" key="1">
    <source>
        <dbReference type="ARBA" id="ARBA00001946"/>
    </source>
</evidence>
<sequence length="151" mass="16815">MGRAAGVLVFQGSLVLAFRRFDREGFALPCGSIDEGETPAQAAVREAKEETGLDVELVPAQIPFVGFDTVGNNLVTTFLARVVGGKLIDEAPGEGMPLWASPYALTTGPYGHYNMRALRHFSHRAHRSDPVVPFFRFFDRVRRWLARRVRL</sequence>
<dbReference type="PROSITE" id="PS00893">
    <property type="entry name" value="NUDIX_BOX"/>
    <property type="match status" value="1"/>
</dbReference>
<comment type="similarity">
    <text evidence="4">Belongs to the Nudix hydrolase family.</text>
</comment>
<dbReference type="InterPro" id="IPR020084">
    <property type="entry name" value="NUDIX_hydrolase_CS"/>
</dbReference>
<evidence type="ECO:0000256" key="4">
    <source>
        <dbReference type="RuleBase" id="RU003476"/>
    </source>
</evidence>
<dbReference type="InterPro" id="IPR015797">
    <property type="entry name" value="NUDIX_hydrolase-like_dom_sf"/>
</dbReference>
<gene>
    <name evidence="6" type="ORF">UY76_C0019G0009</name>
</gene>
<protein>
    <recommendedName>
        <fullName evidence="5">Nudix hydrolase domain-containing protein</fullName>
    </recommendedName>
</protein>
<organism evidence="6 7">
    <name type="scientific">Candidatus Uhrbacteria bacterium GW2011_GWA2_52_8d</name>
    <dbReference type="NCBI Taxonomy" id="1618979"/>
    <lineage>
        <taxon>Bacteria</taxon>
        <taxon>Candidatus Uhriibacteriota</taxon>
    </lineage>
</organism>
<dbReference type="CDD" id="cd02883">
    <property type="entry name" value="NUDIX_Hydrolase"/>
    <property type="match status" value="1"/>
</dbReference>
<name>A0A0G2AJE2_9BACT</name>
<evidence type="ECO:0000259" key="5">
    <source>
        <dbReference type="PROSITE" id="PS51462"/>
    </source>
</evidence>
<reference evidence="6 7" key="1">
    <citation type="journal article" date="2015" name="Nature">
        <title>rRNA introns, odd ribosomes, and small enigmatic genomes across a large radiation of phyla.</title>
        <authorList>
            <person name="Brown C.T."/>
            <person name="Hug L.A."/>
            <person name="Thomas B.C."/>
            <person name="Sharon I."/>
            <person name="Castelle C.J."/>
            <person name="Singh A."/>
            <person name="Wilkins M.J."/>
            <person name="Williams K.H."/>
            <person name="Banfield J.F."/>
        </authorList>
    </citation>
    <scope>NUCLEOTIDE SEQUENCE [LARGE SCALE GENOMIC DNA]</scope>
</reference>
<evidence type="ECO:0000256" key="3">
    <source>
        <dbReference type="ARBA" id="ARBA00022842"/>
    </source>
</evidence>
<accession>A0A0G2AJE2</accession>
<keyword evidence="2 4" id="KW-0378">Hydrolase</keyword>
<dbReference type="Gene3D" id="3.90.79.10">
    <property type="entry name" value="Nucleoside Triphosphate Pyrophosphohydrolase"/>
    <property type="match status" value="1"/>
</dbReference>
<proteinExistence type="inferred from homology"/>
<evidence type="ECO:0000313" key="6">
    <source>
        <dbReference type="EMBL" id="KKW32699.1"/>
    </source>
</evidence>
<dbReference type="PANTHER" id="PTHR43046">
    <property type="entry name" value="GDP-MANNOSE MANNOSYL HYDROLASE"/>
    <property type="match status" value="1"/>
</dbReference>
<dbReference type="EMBL" id="LCRH01000019">
    <property type="protein sequence ID" value="KKW32699.1"/>
    <property type="molecule type" value="Genomic_DNA"/>
</dbReference>
<dbReference type="PROSITE" id="PS51462">
    <property type="entry name" value="NUDIX"/>
    <property type="match status" value="1"/>
</dbReference>
<dbReference type="InterPro" id="IPR020476">
    <property type="entry name" value="Nudix_hydrolase"/>
</dbReference>
<feature type="domain" description="Nudix hydrolase" evidence="5">
    <location>
        <begin position="1"/>
        <end position="123"/>
    </location>
</feature>
<evidence type="ECO:0000256" key="2">
    <source>
        <dbReference type="ARBA" id="ARBA00022801"/>
    </source>
</evidence>
<dbReference type="GO" id="GO:0016787">
    <property type="term" value="F:hydrolase activity"/>
    <property type="evidence" value="ECO:0007669"/>
    <property type="project" value="UniProtKB-KW"/>
</dbReference>
<dbReference type="InterPro" id="IPR000086">
    <property type="entry name" value="NUDIX_hydrolase_dom"/>
</dbReference>
<keyword evidence="3" id="KW-0460">Magnesium</keyword>
<dbReference type="SUPFAM" id="SSF55811">
    <property type="entry name" value="Nudix"/>
    <property type="match status" value="1"/>
</dbReference>
<comment type="cofactor">
    <cofactor evidence="1">
        <name>Mg(2+)</name>
        <dbReference type="ChEBI" id="CHEBI:18420"/>
    </cofactor>
</comment>